<gene>
    <name evidence="3" type="ORF">HCR03_12235</name>
</gene>
<organism evidence="3 4">
    <name type="scientific">Caproicibacter fermentans</name>
    <dbReference type="NCBI Taxonomy" id="2576756"/>
    <lineage>
        <taxon>Bacteria</taxon>
        <taxon>Bacillati</taxon>
        <taxon>Bacillota</taxon>
        <taxon>Clostridia</taxon>
        <taxon>Eubacteriales</taxon>
        <taxon>Acutalibacteraceae</taxon>
        <taxon>Caproicibacter</taxon>
    </lineage>
</organism>
<dbReference type="AlphaFoldDB" id="A0A7G8T7C1"/>
<evidence type="ECO:0000259" key="2">
    <source>
        <dbReference type="Pfam" id="PF13439"/>
    </source>
</evidence>
<accession>A0A7G8T7C1</accession>
<evidence type="ECO:0000259" key="1">
    <source>
        <dbReference type="Pfam" id="PF00534"/>
    </source>
</evidence>
<keyword evidence="3" id="KW-0808">Transferase</keyword>
<feature type="domain" description="Glycosyltransferase subfamily 4-like N-terminal" evidence="2">
    <location>
        <begin position="24"/>
        <end position="164"/>
    </location>
</feature>
<evidence type="ECO:0000313" key="3">
    <source>
        <dbReference type="EMBL" id="QNK39512.1"/>
    </source>
</evidence>
<dbReference type="Pfam" id="PF00534">
    <property type="entry name" value="Glycos_transf_1"/>
    <property type="match status" value="1"/>
</dbReference>
<dbReference type="PANTHER" id="PTHR12526">
    <property type="entry name" value="GLYCOSYLTRANSFERASE"/>
    <property type="match status" value="1"/>
</dbReference>
<dbReference type="EMBL" id="CP060286">
    <property type="protein sequence ID" value="QNK39512.1"/>
    <property type="molecule type" value="Genomic_DNA"/>
</dbReference>
<dbReference type="RefSeq" id="WP_187034431.1">
    <property type="nucleotide sequence ID" value="NZ_CP060286.1"/>
</dbReference>
<reference evidence="3 4" key="1">
    <citation type="submission" date="2020-08" db="EMBL/GenBank/DDBJ databases">
        <title>The isolate Caproiciproducens sp. 7D4C2 produces n-caproate at mildly acidic conditions from hexoses: genome and rBOX comparison with related strains and chain-elongating bacteria.</title>
        <authorList>
            <person name="Esquivel-Elizondo S."/>
            <person name="Bagci C."/>
            <person name="Temovska M."/>
            <person name="Jeon B.S."/>
            <person name="Bessarab I."/>
            <person name="Williams R.B.H."/>
            <person name="Huson D.H."/>
            <person name="Angenent L.T."/>
        </authorList>
    </citation>
    <scope>NUCLEOTIDE SEQUENCE [LARGE SCALE GENOMIC DNA]</scope>
    <source>
        <strain evidence="3 4">7D4C2</strain>
    </source>
</reference>
<dbReference type="Gene3D" id="3.40.50.2000">
    <property type="entry name" value="Glycogen Phosphorylase B"/>
    <property type="match status" value="2"/>
</dbReference>
<dbReference type="InterPro" id="IPR028098">
    <property type="entry name" value="Glyco_trans_4-like_N"/>
</dbReference>
<protein>
    <submittedName>
        <fullName evidence="3">Glycosyltransferase</fullName>
    </submittedName>
</protein>
<sequence>MTQKILYCASTLSHIRNFHLPYLRAFHEMGYEVWVAADQAASVPYADRVVALPMQKKFLSPGNLSAVLKARKLIRTQRFDLVSTHTELASAIVRAGILLLRKRPKVVCTVHGYLFQENDGLKKWKYLIPEKLCARVTDVLMVMNHEDEEIARKYKLYRDKLYYIDGMGIDLTKFNPVSPEERAAERKKLGLSKQDFAYIYAAEFSERKNQGFLIRTFSELCRESSANSWLYLAGDGALLDESKELARQLHVDGRICFLGYVANIRELYAGCDACVSVSKIEGLPFNLMEAMACGLPVVASNIKGHRELVKSKGCGLLFPTENSVALKHALKAVRDRQRVSVNRNFITRFDIQTVLPKIIQIYRENGA</sequence>
<dbReference type="KEGG" id="cfem:HCR03_12235"/>
<name>A0A7G8T7C1_9FIRM</name>
<dbReference type="GO" id="GO:0016757">
    <property type="term" value="F:glycosyltransferase activity"/>
    <property type="evidence" value="ECO:0007669"/>
    <property type="project" value="InterPro"/>
</dbReference>
<proteinExistence type="predicted"/>
<dbReference type="Proteomes" id="UP000515909">
    <property type="component" value="Chromosome"/>
</dbReference>
<dbReference type="SUPFAM" id="SSF53756">
    <property type="entry name" value="UDP-Glycosyltransferase/glycogen phosphorylase"/>
    <property type="match status" value="1"/>
</dbReference>
<evidence type="ECO:0000313" key="4">
    <source>
        <dbReference type="Proteomes" id="UP000515909"/>
    </source>
</evidence>
<dbReference type="Pfam" id="PF13439">
    <property type="entry name" value="Glyco_transf_4"/>
    <property type="match status" value="1"/>
</dbReference>
<dbReference type="InterPro" id="IPR001296">
    <property type="entry name" value="Glyco_trans_1"/>
</dbReference>
<feature type="domain" description="Glycosyl transferase family 1" evidence="1">
    <location>
        <begin position="182"/>
        <end position="333"/>
    </location>
</feature>